<comment type="caution">
    <text evidence="2">The sequence shown here is derived from an EMBL/GenBank/DDBJ whole genome shotgun (WGS) entry which is preliminary data.</text>
</comment>
<dbReference type="EMBL" id="VOQS01000005">
    <property type="protein sequence ID" value="TXC79052.1"/>
    <property type="molecule type" value="Genomic_DNA"/>
</dbReference>
<feature type="compositionally biased region" description="Low complexity" evidence="1">
    <location>
        <begin position="33"/>
        <end position="45"/>
    </location>
</feature>
<reference evidence="2 3" key="1">
    <citation type="journal article" date="2018" name="Int. J. Syst. Evol. Microbiol.">
        <title>Paraburkholderia azotifigens sp. nov., a nitrogen-fixing bacterium isolated from paddy soil.</title>
        <authorList>
            <person name="Choi G.M."/>
            <person name="Im W.T."/>
        </authorList>
    </citation>
    <scope>NUCLEOTIDE SEQUENCE [LARGE SCALE GENOMIC DNA]</scope>
    <source>
        <strain evidence="2 3">NF 2-5-3</strain>
    </source>
</reference>
<gene>
    <name evidence="2" type="ORF">FRZ40_31935</name>
</gene>
<protein>
    <submittedName>
        <fullName evidence="2">DUF3331 domain-containing protein</fullName>
    </submittedName>
</protein>
<accession>A0A5C6V074</accession>
<name>A0A5C6V074_9BURK</name>
<dbReference type="InterPro" id="IPR021769">
    <property type="entry name" value="DUF3331"/>
</dbReference>
<evidence type="ECO:0000256" key="1">
    <source>
        <dbReference type="SAM" id="MobiDB-lite"/>
    </source>
</evidence>
<feature type="region of interest" description="Disordered" evidence="1">
    <location>
        <begin position="22"/>
        <end position="45"/>
    </location>
</feature>
<dbReference type="Pfam" id="PF11811">
    <property type="entry name" value="DUF3331"/>
    <property type="match status" value="1"/>
</dbReference>
<dbReference type="AlphaFoldDB" id="A0A5C6V074"/>
<organism evidence="2 3">
    <name type="scientific">Paraburkholderia azotifigens</name>
    <dbReference type="NCBI Taxonomy" id="2057004"/>
    <lineage>
        <taxon>Bacteria</taxon>
        <taxon>Pseudomonadati</taxon>
        <taxon>Pseudomonadota</taxon>
        <taxon>Betaproteobacteria</taxon>
        <taxon>Burkholderiales</taxon>
        <taxon>Burkholderiaceae</taxon>
        <taxon>Paraburkholderia</taxon>
    </lineage>
</organism>
<evidence type="ECO:0000313" key="2">
    <source>
        <dbReference type="EMBL" id="TXC79052.1"/>
    </source>
</evidence>
<evidence type="ECO:0000313" key="3">
    <source>
        <dbReference type="Proteomes" id="UP000321776"/>
    </source>
</evidence>
<sequence length="106" mass="11747">MRGIELSRYCRRAVMTGVTELQAASPLERPTNSTSSSSERARSVLLRSSSRRVTKARIAGRCPFSRSVILEGDEVYRPVYTSVEPRNSQTMILASAVYRTVGRHAG</sequence>
<proteinExistence type="predicted"/>
<dbReference type="Proteomes" id="UP000321776">
    <property type="component" value="Unassembled WGS sequence"/>
</dbReference>